<dbReference type="Pfam" id="PF01025">
    <property type="entry name" value="GrpE"/>
    <property type="match status" value="1"/>
</dbReference>
<dbReference type="InterPro" id="IPR000740">
    <property type="entry name" value="GrpE"/>
</dbReference>
<dbReference type="PANTHER" id="PTHR21237">
    <property type="entry name" value="GRPE PROTEIN"/>
    <property type="match status" value="1"/>
</dbReference>
<evidence type="ECO:0000256" key="1">
    <source>
        <dbReference type="ARBA" id="ARBA00009054"/>
    </source>
</evidence>
<dbReference type="SUPFAM" id="SSF58014">
    <property type="entry name" value="Coiled-coil domain of nucleotide exchange factor GrpE"/>
    <property type="match status" value="1"/>
</dbReference>
<keyword evidence="3" id="KW-0175">Coiled coil</keyword>
<protein>
    <recommendedName>
        <fullName evidence="5">Nucleotide exchange factor GrpE</fullName>
    </recommendedName>
</protein>
<dbReference type="InterPro" id="IPR013805">
    <property type="entry name" value="GrpE_CC"/>
</dbReference>
<dbReference type="PRINTS" id="PR00773">
    <property type="entry name" value="GRPEPROTEIN"/>
</dbReference>
<dbReference type="AlphaFoldDB" id="X1EBE9"/>
<keyword evidence="2" id="KW-0143">Chaperone</keyword>
<dbReference type="GO" id="GO:0006457">
    <property type="term" value="P:protein folding"/>
    <property type="evidence" value="ECO:0007669"/>
    <property type="project" value="InterPro"/>
</dbReference>
<evidence type="ECO:0008006" key="5">
    <source>
        <dbReference type="Google" id="ProtNLM"/>
    </source>
</evidence>
<evidence type="ECO:0000256" key="3">
    <source>
        <dbReference type="SAM" id="Coils"/>
    </source>
</evidence>
<dbReference type="PANTHER" id="PTHR21237:SF23">
    <property type="entry name" value="GRPE PROTEIN HOMOLOG, MITOCHONDRIAL"/>
    <property type="match status" value="1"/>
</dbReference>
<comment type="caution">
    <text evidence="4">The sequence shown here is derived from an EMBL/GenBank/DDBJ whole genome shotgun (WGS) entry which is preliminary data.</text>
</comment>
<proteinExistence type="inferred from homology"/>
<dbReference type="GO" id="GO:0042803">
    <property type="term" value="F:protein homodimerization activity"/>
    <property type="evidence" value="ECO:0007669"/>
    <property type="project" value="InterPro"/>
</dbReference>
<name>X1EBE9_9ZZZZ</name>
<dbReference type="Gene3D" id="3.90.20.20">
    <property type="match status" value="1"/>
</dbReference>
<feature type="non-terminal residue" evidence="4">
    <location>
        <position position="115"/>
    </location>
</feature>
<dbReference type="GO" id="GO:0000774">
    <property type="term" value="F:adenyl-nucleotide exchange factor activity"/>
    <property type="evidence" value="ECO:0007669"/>
    <property type="project" value="InterPro"/>
</dbReference>
<feature type="coiled-coil region" evidence="3">
    <location>
        <begin position="15"/>
        <end position="56"/>
    </location>
</feature>
<dbReference type="EMBL" id="BART01038539">
    <property type="protein sequence ID" value="GAH05973.1"/>
    <property type="molecule type" value="Genomic_DNA"/>
</dbReference>
<organism evidence="4">
    <name type="scientific">marine sediment metagenome</name>
    <dbReference type="NCBI Taxonomy" id="412755"/>
    <lineage>
        <taxon>unclassified sequences</taxon>
        <taxon>metagenomes</taxon>
        <taxon>ecological metagenomes</taxon>
    </lineage>
</organism>
<sequence length="115" mass="14050">MSDKERVKKKPREKLVQLKHELDKERRLAAEYKEHFQRMAADFENYRKRVEKEREDFIKFSKEDLIHEFLPILDNFEMALHHVKNTTKPEKIIEGIELVERHFHNILKKEGLQVI</sequence>
<reference evidence="4" key="1">
    <citation type="journal article" date="2014" name="Front. Microbiol.">
        <title>High frequency of phylogenetically diverse reductive dehalogenase-homologous genes in deep subseafloor sedimentary metagenomes.</title>
        <authorList>
            <person name="Kawai M."/>
            <person name="Futagami T."/>
            <person name="Toyoda A."/>
            <person name="Takaki Y."/>
            <person name="Nishi S."/>
            <person name="Hori S."/>
            <person name="Arai W."/>
            <person name="Tsubouchi T."/>
            <person name="Morono Y."/>
            <person name="Uchiyama I."/>
            <person name="Ito T."/>
            <person name="Fujiyama A."/>
            <person name="Inagaki F."/>
            <person name="Takami H."/>
        </authorList>
    </citation>
    <scope>NUCLEOTIDE SEQUENCE</scope>
    <source>
        <strain evidence="4">Expedition CK06-06</strain>
    </source>
</reference>
<accession>X1EBE9</accession>
<gene>
    <name evidence="4" type="ORF">S01H4_63856</name>
</gene>
<comment type="similarity">
    <text evidence="1">Belongs to the GrpE family.</text>
</comment>
<evidence type="ECO:0000256" key="2">
    <source>
        <dbReference type="ARBA" id="ARBA00023186"/>
    </source>
</evidence>
<dbReference type="GO" id="GO:0051082">
    <property type="term" value="F:unfolded protein binding"/>
    <property type="evidence" value="ECO:0007669"/>
    <property type="project" value="TreeGrafter"/>
</dbReference>
<dbReference type="GO" id="GO:0051087">
    <property type="term" value="F:protein-folding chaperone binding"/>
    <property type="evidence" value="ECO:0007669"/>
    <property type="project" value="InterPro"/>
</dbReference>
<evidence type="ECO:0000313" key="4">
    <source>
        <dbReference type="EMBL" id="GAH05973.1"/>
    </source>
</evidence>